<keyword evidence="1" id="KW-0347">Helicase</keyword>
<dbReference type="InterPro" id="IPR012340">
    <property type="entry name" value="NA-bd_OB-fold"/>
</dbReference>
<sequence>MTADEIDDYVKRVMEQAKDADPEKVREEFEKYLKDFLLPPKDSFRSVLRRFEVSEEKVQSAARTAYRETKKVDRFAELGNEDSNVTIDVKVVTYVSRIQTVRGEEKQIAFGWIEDAPYGESGQSERWDFKDWGEHAENMAPGSVVRMEGVSVNEWKGKKSININRSSRIVVLEEGGPAVSLATSDPITIEEAGKRDGFVTVVGRLMAVNAQTISKKDGSGDLDIIKGKVADSSGAIGFVSWSEFDHEVGTLIRIEGASIRRFRDTPELNIGDRTKVEVFHDSNFADANELEGASRLDISKLTDGSRDVSVVAQVIEWKERNFTNSDGEEKTLWGGEIIDPTGRCRMTAWDKLPIDAEKLPVFVSVSGVRVRSWQGTPDITIDQADQVEILGSPPWDAIDASDHWVKHDLGALVNGGSVNGVETEGCIVSVRSDSGIIHRCPECRRVLRDHACNDHGAVEGVKDMRLRMVIDDGAQSASILLNGVSTEAYLGKDIDQVTSQIDDFGAETFVDGLRADLLGRSVTARGRCLVDEQGAMFLAEELEVSSTAPADQSKAVRAKWGVAV</sequence>
<gene>
    <name evidence="1" type="primary">RFA1</name>
    <name evidence="1" type="synonym">rpa</name>
    <name evidence="1" type="synonym">RPA1</name>
</gene>
<organism evidence="1">
    <name type="scientific">uncultured marine group II/III euryarchaeote AD1000_12_B08</name>
    <dbReference type="NCBI Taxonomy" id="1457724"/>
    <lineage>
        <taxon>Archaea</taxon>
        <taxon>Methanobacteriati</taxon>
        <taxon>Methanobacteriota</taxon>
        <taxon>environmental samples</taxon>
    </lineage>
</organism>
<keyword evidence="1" id="KW-0547">Nucleotide-binding</keyword>
<keyword evidence="1" id="KW-0067">ATP-binding</keyword>
<dbReference type="SUPFAM" id="SSF50249">
    <property type="entry name" value="Nucleic acid-binding proteins"/>
    <property type="match status" value="4"/>
</dbReference>
<protein>
    <submittedName>
        <fullName evidence="1">Nucleic acid binding OB-fold tRNA/helicase-type protein (RFA1, RPA1, rpa)</fullName>
    </submittedName>
</protein>
<keyword evidence="1" id="KW-0378">Hydrolase</keyword>
<evidence type="ECO:0000313" key="1">
    <source>
        <dbReference type="EMBL" id="AIE91498.1"/>
    </source>
</evidence>
<dbReference type="AlphaFoldDB" id="A0A075FJV6"/>
<dbReference type="EMBL" id="KF900340">
    <property type="protein sequence ID" value="AIE91498.1"/>
    <property type="molecule type" value="Genomic_DNA"/>
</dbReference>
<proteinExistence type="predicted"/>
<dbReference type="GO" id="GO:0004386">
    <property type="term" value="F:helicase activity"/>
    <property type="evidence" value="ECO:0007669"/>
    <property type="project" value="UniProtKB-KW"/>
</dbReference>
<reference evidence="1" key="1">
    <citation type="journal article" date="2014" name="Genome Biol. Evol.">
        <title>Pangenome evidence for extensive interdomain horizontal transfer affecting lineage core and shell genes in uncultured planktonic thaumarchaeota and euryarchaeota.</title>
        <authorList>
            <person name="Deschamps P."/>
            <person name="Zivanovic Y."/>
            <person name="Moreira D."/>
            <person name="Rodriguez-Valera F."/>
            <person name="Lopez-Garcia P."/>
        </authorList>
    </citation>
    <scope>NUCLEOTIDE SEQUENCE</scope>
</reference>
<accession>A0A075FJV6</accession>
<dbReference type="Gene3D" id="2.40.50.140">
    <property type="entry name" value="Nucleic acid-binding proteins"/>
    <property type="match status" value="3"/>
</dbReference>
<name>A0A075FJV6_9EURY</name>